<gene>
    <name evidence="1" type="ORF">QR98_0106570</name>
</gene>
<protein>
    <submittedName>
        <fullName evidence="1">Uncharacterized protein</fullName>
    </submittedName>
</protein>
<organism evidence="1 2">
    <name type="scientific">Sarcoptes scabiei</name>
    <name type="common">Itch mite</name>
    <name type="synonym">Acarus scabiei</name>
    <dbReference type="NCBI Taxonomy" id="52283"/>
    <lineage>
        <taxon>Eukaryota</taxon>
        <taxon>Metazoa</taxon>
        <taxon>Ecdysozoa</taxon>
        <taxon>Arthropoda</taxon>
        <taxon>Chelicerata</taxon>
        <taxon>Arachnida</taxon>
        <taxon>Acari</taxon>
        <taxon>Acariformes</taxon>
        <taxon>Sarcoptiformes</taxon>
        <taxon>Astigmata</taxon>
        <taxon>Psoroptidia</taxon>
        <taxon>Sarcoptoidea</taxon>
        <taxon>Sarcoptidae</taxon>
        <taxon>Sarcoptinae</taxon>
        <taxon>Sarcoptes</taxon>
    </lineage>
</organism>
<dbReference type="AlphaFoldDB" id="A0A132AM74"/>
<sequence>MVSLANSAVELRILTSVVFPRLSSFYFYLVSELGFSEILSFNSFPTVDLYLEFLIENWLGVNIHPSIDSASSLILGIDYTEP</sequence>
<proteinExistence type="predicted"/>
<comment type="caution">
    <text evidence="1">The sequence shown here is derived from an EMBL/GenBank/DDBJ whole genome shotgun (WGS) entry which is preliminary data.</text>
</comment>
<reference evidence="1 2" key="1">
    <citation type="journal article" date="2015" name="Parasit. Vectors">
        <title>Draft genome of the scabies mite.</title>
        <authorList>
            <person name="Rider S.D.Jr."/>
            <person name="Morgan M.S."/>
            <person name="Arlian L.G."/>
        </authorList>
    </citation>
    <scope>NUCLEOTIDE SEQUENCE [LARGE SCALE GENOMIC DNA]</scope>
    <source>
        <strain evidence="1">Arlian Lab</strain>
    </source>
</reference>
<dbReference type="EMBL" id="JXLN01018762">
    <property type="protein sequence ID" value="KPM12076.1"/>
    <property type="molecule type" value="Genomic_DNA"/>
</dbReference>
<evidence type="ECO:0000313" key="2">
    <source>
        <dbReference type="Proteomes" id="UP000616769"/>
    </source>
</evidence>
<accession>A0A132AM74</accession>
<dbReference type="Proteomes" id="UP000616769">
    <property type="component" value="Unassembled WGS sequence"/>
</dbReference>
<dbReference type="VEuPathDB" id="VectorBase:SSCA007395"/>
<evidence type="ECO:0000313" key="1">
    <source>
        <dbReference type="EMBL" id="KPM12076.1"/>
    </source>
</evidence>
<name>A0A132AM74_SARSC</name>